<dbReference type="InterPro" id="IPR007627">
    <property type="entry name" value="RNA_pol_sigma70_r2"/>
</dbReference>
<sequence>MEDAQIIELFFRRSEEAVHALAETYGGVCRRLSVNVLKNDQDAEECVNDAYLAVWNAVPPARPLPLLPYLCRVVRNLSIERYRKRHAAKRDDSLTRSWDELEPFLPSADSPEAQTDARELTRLLNVYLERLEPRDQLLFMRRYWFFDSCTEIARLSGLSEKNVSVRLTRLRKKLRIFLEENEVYL</sequence>
<evidence type="ECO:0000313" key="9">
    <source>
        <dbReference type="Proteomes" id="UP000824035"/>
    </source>
</evidence>
<dbReference type="InterPro" id="IPR039425">
    <property type="entry name" value="RNA_pol_sigma-70-like"/>
</dbReference>
<keyword evidence="3" id="KW-0731">Sigma factor</keyword>
<dbReference type="Pfam" id="PF08281">
    <property type="entry name" value="Sigma70_r4_2"/>
    <property type="match status" value="1"/>
</dbReference>
<evidence type="ECO:0000256" key="2">
    <source>
        <dbReference type="ARBA" id="ARBA00023015"/>
    </source>
</evidence>
<dbReference type="InterPro" id="IPR013249">
    <property type="entry name" value="RNA_pol_sigma70_r4_t2"/>
</dbReference>
<dbReference type="Gene3D" id="1.10.1740.10">
    <property type="match status" value="1"/>
</dbReference>
<dbReference type="InterPro" id="IPR013324">
    <property type="entry name" value="RNA_pol_sigma_r3/r4-like"/>
</dbReference>
<proteinExistence type="inferred from homology"/>
<dbReference type="EMBL" id="DXBV01000027">
    <property type="protein sequence ID" value="HIZ30195.1"/>
    <property type="molecule type" value="Genomic_DNA"/>
</dbReference>
<evidence type="ECO:0000256" key="5">
    <source>
        <dbReference type="ARBA" id="ARBA00023163"/>
    </source>
</evidence>
<organism evidence="8 9">
    <name type="scientific">Candidatus Allofournierella merdipullorum</name>
    <dbReference type="NCBI Taxonomy" id="2838595"/>
    <lineage>
        <taxon>Bacteria</taxon>
        <taxon>Bacillati</taxon>
        <taxon>Bacillota</taxon>
        <taxon>Clostridia</taxon>
        <taxon>Eubacteriales</taxon>
        <taxon>Oscillospiraceae</taxon>
        <taxon>Allofournierella</taxon>
    </lineage>
</organism>
<dbReference type="GO" id="GO:0003677">
    <property type="term" value="F:DNA binding"/>
    <property type="evidence" value="ECO:0007669"/>
    <property type="project" value="UniProtKB-KW"/>
</dbReference>
<dbReference type="Pfam" id="PF04542">
    <property type="entry name" value="Sigma70_r2"/>
    <property type="match status" value="1"/>
</dbReference>
<evidence type="ECO:0000259" key="7">
    <source>
        <dbReference type="Pfam" id="PF08281"/>
    </source>
</evidence>
<dbReference type="SUPFAM" id="SSF88946">
    <property type="entry name" value="Sigma2 domain of RNA polymerase sigma factors"/>
    <property type="match status" value="1"/>
</dbReference>
<dbReference type="Gene3D" id="1.10.10.10">
    <property type="entry name" value="Winged helix-like DNA-binding domain superfamily/Winged helix DNA-binding domain"/>
    <property type="match status" value="1"/>
</dbReference>
<dbReference type="Proteomes" id="UP000824035">
    <property type="component" value="Unassembled WGS sequence"/>
</dbReference>
<feature type="domain" description="RNA polymerase sigma-70 region 2" evidence="6">
    <location>
        <begin position="23"/>
        <end position="85"/>
    </location>
</feature>
<dbReference type="NCBIfam" id="TIGR02937">
    <property type="entry name" value="sigma70-ECF"/>
    <property type="match status" value="1"/>
</dbReference>
<reference evidence="8" key="1">
    <citation type="journal article" date="2021" name="PeerJ">
        <title>Extensive microbial diversity within the chicken gut microbiome revealed by metagenomics and culture.</title>
        <authorList>
            <person name="Gilroy R."/>
            <person name="Ravi A."/>
            <person name="Getino M."/>
            <person name="Pursley I."/>
            <person name="Horton D.L."/>
            <person name="Alikhan N.F."/>
            <person name="Baker D."/>
            <person name="Gharbi K."/>
            <person name="Hall N."/>
            <person name="Watson M."/>
            <person name="Adriaenssens E.M."/>
            <person name="Foster-Nyarko E."/>
            <person name="Jarju S."/>
            <person name="Secka A."/>
            <person name="Antonio M."/>
            <person name="Oren A."/>
            <person name="Chaudhuri R.R."/>
            <person name="La Ragione R."/>
            <person name="Hildebrand F."/>
            <person name="Pallen M.J."/>
        </authorList>
    </citation>
    <scope>NUCLEOTIDE SEQUENCE</scope>
    <source>
        <strain evidence="8">ChiGjej4B4-18154</strain>
    </source>
</reference>
<dbReference type="SUPFAM" id="SSF88659">
    <property type="entry name" value="Sigma3 and sigma4 domains of RNA polymerase sigma factors"/>
    <property type="match status" value="1"/>
</dbReference>
<comment type="caution">
    <text evidence="8">The sequence shown here is derived from an EMBL/GenBank/DDBJ whole genome shotgun (WGS) entry which is preliminary data.</text>
</comment>
<evidence type="ECO:0000256" key="4">
    <source>
        <dbReference type="ARBA" id="ARBA00023125"/>
    </source>
</evidence>
<keyword evidence="2" id="KW-0805">Transcription regulation</keyword>
<keyword evidence="4" id="KW-0238">DNA-binding</keyword>
<reference evidence="8" key="2">
    <citation type="submission" date="2021-04" db="EMBL/GenBank/DDBJ databases">
        <authorList>
            <person name="Gilroy R."/>
        </authorList>
    </citation>
    <scope>NUCLEOTIDE SEQUENCE</scope>
    <source>
        <strain evidence="8">ChiGjej4B4-18154</strain>
    </source>
</reference>
<dbReference type="PANTHER" id="PTHR43133:SF8">
    <property type="entry name" value="RNA POLYMERASE SIGMA FACTOR HI_1459-RELATED"/>
    <property type="match status" value="1"/>
</dbReference>
<gene>
    <name evidence="8" type="ORF">H9813_03030</name>
</gene>
<evidence type="ECO:0000256" key="1">
    <source>
        <dbReference type="ARBA" id="ARBA00010641"/>
    </source>
</evidence>
<name>A0A9D2E3N6_9FIRM</name>
<dbReference type="InterPro" id="IPR014284">
    <property type="entry name" value="RNA_pol_sigma-70_dom"/>
</dbReference>
<evidence type="ECO:0000256" key="3">
    <source>
        <dbReference type="ARBA" id="ARBA00023082"/>
    </source>
</evidence>
<feature type="domain" description="RNA polymerase sigma factor 70 region 4 type 2" evidence="7">
    <location>
        <begin position="127"/>
        <end position="174"/>
    </location>
</feature>
<keyword evidence="5" id="KW-0804">Transcription</keyword>
<dbReference type="GO" id="GO:0016987">
    <property type="term" value="F:sigma factor activity"/>
    <property type="evidence" value="ECO:0007669"/>
    <property type="project" value="UniProtKB-KW"/>
</dbReference>
<dbReference type="InterPro" id="IPR013325">
    <property type="entry name" value="RNA_pol_sigma_r2"/>
</dbReference>
<dbReference type="PANTHER" id="PTHR43133">
    <property type="entry name" value="RNA POLYMERASE ECF-TYPE SIGMA FACTO"/>
    <property type="match status" value="1"/>
</dbReference>
<dbReference type="InterPro" id="IPR036388">
    <property type="entry name" value="WH-like_DNA-bd_sf"/>
</dbReference>
<evidence type="ECO:0000259" key="6">
    <source>
        <dbReference type="Pfam" id="PF04542"/>
    </source>
</evidence>
<evidence type="ECO:0000313" key="8">
    <source>
        <dbReference type="EMBL" id="HIZ30195.1"/>
    </source>
</evidence>
<comment type="similarity">
    <text evidence="1">Belongs to the sigma-70 factor family. ECF subfamily.</text>
</comment>
<dbReference type="GO" id="GO:0006352">
    <property type="term" value="P:DNA-templated transcription initiation"/>
    <property type="evidence" value="ECO:0007669"/>
    <property type="project" value="InterPro"/>
</dbReference>
<protein>
    <submittedName>
        <fullName evidence="8">Sigma-70 family RNA polymerase sigma factor</fullName>
    </submittedName>
</protein>
<accession>A0A9D2E3N6</accession>
<dbReference type="AlphaFoldDB" id="A0A9D2E3N6"/>